<sequence length="41" mass="4822">MAPPCSGFEHGFGTVGSIRLLYDAQWWRVGEFQLRRWDHSK</sequence>
<organism evidence="1 2">
    <name type="scientific">Corynebacterium matruchotii ATCC 14266</name>
    <dbReference type="NCBI Taxonomy" id="553207"/>
    <lineage>
        <taxon>Bacteria</taxon>
        <taxon>Bacillati</taxon>
        <taxon>Actinomycetota</taxon>
        <taxon>Actinomycetes</taxon>
        <taxon>Mycobacteriales</taxon>
        <taxon>Corynebacteriaceae</taxon>
        <taxon>Corynebacterium</taxon>
    </lineage>
</organism>
<reference evidence="1" key="1">
    <citation type="submission" date="2010-08" db="EMBL/GenBank/DDBJ databases">
        <authorList>
            <person name="Harkins D.M."/>
            <person name="Madupu R."/>
            <person name="Durkin A.S."/>
            <person name="Torralba M."/>
            <person name="Methe B."/>
            <person name="Sutton G.G."/>
            <person name="Nelson K.E."/>
        </authorList>
    </citation>
    <scope>NUCLEOTIDE SEQUENCE [LARGE SCALE GENOMIC DNA]</scope>
    <source>
        <strain evidence="1">ATCC 14266</strain>
    </source>
</reference>
<dbReference type="Proteomes" id="UP000004218">
    <property type="component" value="Unassembled WGS sequence"/>
</dbReference>
<name>E0DGH6_9CORY</name>
<keyword evidence="2" id="KW-1185">Reference proteome</keyword>
<gene>
    <name evidence="1" type="ORF">HMPREF0299_6974</name>
</gene>
<comment type="caution">
    <text evidence="1">The sequence shown here is derived from an EMBL/GenBank/DDBJ whole genome shotgun (WGS) entry which is preliminary data.</text>
</comment>
<evidence type="ECO:0000313" key="2">
    <source>
        <dbReference type="Proteomes" id="UP000004218"/>
    </source>
</evidence>
<dbReference type="AlphaFoldDB" id="E0DGH6"/>
<protein>
    <submittedName>
        <fullName evidence="1">Uncharacterized protein</fullName>
    </submittedName>
</protein>
<dbReference type="STRING" id="553207.HMPREF0299_6974"/>
<dbReference type="EMBL" id="ACSH02000005">
    <property type="protein sequence ID" value="EFM49026.1"/>
    <property type="molecule type" value="Genomic_DNA"/>
</dbReference>
<proteinExistence type="predicted"/>
<evidence type="ECO:0000313" key="1">
    <source>
        <dbReference type="EMBL" id="EFM49026.1"/>
    </source>
</evidence>
<accession>E0DGH6</accession>